<dbReference type="EMBL" id="CP016359">
    <property type="protein sequence ID" value="APU67591.1"/>
    <property type="molecule type" value="Genomic_DNA"/>
</dbReference>
<evidence type="ECO:0000313" key="3">
    <source>
        <dbReference type="Proteomes" id="UP000186230"/>
    </source>
</evidence>
<gene>
    <name evidence="2" type="ORF">GRFL_0867</name>
</gene>
<evidence type="ECO:0000256" key="1">
    <source>
        <dbReference type="SAM" id="Phobius"/>
    </source>
</evidence>
<reference evidence="2 3" key="1">
    <citation type="submission" date="2016-07" db="EMBL/GenBank/DDBJ databases">
        <title>Multi-omics approach to identify versatile polysaccharide utilization systems of a marine flavobacterium Gramella flava.</title>
        <authorList>
            <person name="Tang K."/>
        </authorList>
    </citation>
    <scope>NUCLEOTIDE SEQUENCE [LARGE SCALE GENOMIC DNA]</scope>
    <source>
        <strain evidence="2 3">JLT2011</strain>
    </source>
</reference>
<dbReference type="AlphaFoldDB" id="A0A1L7I1Y4"/>
<name>A0A1L7I1Y4_9FLAO</name>
<evidence type="ECO:0000313" key="2">
    <source>
        <dbReference type="EMBL" id="APU67591.1"/>
    </source>
</evidence>
<dbReference type="Proteomes" id="UP000186230">
    <property type="component" value="Chromosome"/>
</dbReference>
<keyword evidence="3" id="KW-1185">Reference proteome</keyword>
<organism evidence="2 3">
    <name type="scientific">Christiangramia flava JLT2011</name>
    <dbReference type="NCBI Taxonomy" id="1229726"/>
    <lineage>
        <taxon>Bacteria</taxon>
        <taxon>Pseudomonadati</taxon>
        <taxon>Bacteroidota</taxon>
        <taxon>Flavobacteriia</taxon>
        <taxon>Flavobacteriales</taxon>
        <taxon>Flavobacteriaceae</taxon>
        <taxon>Christiangramia</taxon>
    </lineage>
</organism>
<accession>A0A1L7I1Y4</accession>
<sequence length="37" mass="4145">MNANESYDFLIGLLEGLGIGLMIFAIIRGRFKDKTLN</sequence>
<protein>
    <submittedName>
        <fullName evidence="2">Uncharacterized protein</fullName>
    </submittedName>
</protein>
<keyword evidence="1" id="KW-1133">Transmembrane helix</keyword>
<keyword evidence="1" id="KW-0472">Membrane</keyword>
<feature type="transmembrane region" description="Helical" evidence="1">
    <location>
        <begin position="6"/>
        <end position="27"/>
    </location>
</feature>
<dbReference type="KEGG" id="gfl:GRFL_0867"/>
<proteinExistence type="predicted"/>
<keyword evidence="1" id="KW-0812">Transmembrane</keyword>